<feature type="region of interest" description="Disordered" evidence="1">
    <location>
        <begin position="1"/>
        <end position="35"/>
    </location>
</feature>
<proteinExistence type="predicted"/>
<dbReference type="Proteomes" id="UP000247780">
    <property type="component" value="Unassembled WGS sequence"/>
</dbReference>
<accession>A0ABX5M3F8</accession>
<keyword evidence="3" id="KW-1185">Reference proteome</keyword>
<protein>
    <submittedName>
        <fullName evidence="2">Uncharacterized protein</fullName>
    </submittedName>
</protein>
<name>A0ABX5M3F8_9PROT</name>
<dbReference type="EMBL" id="QICQ01000049">
    <property type="protein sequence ID" value="PXV73837.1"/>
    <property type="molecule type" value="Genomic_DNA"/>
</dbReference>
<organism evidence="2 3">
    <name type="scientific">Nitrosomonas eutropha</name>
    <dbReference type="NCBI Taxonomy" id="916"/>
    <lineage>
        <taxon>Bacteria</taxon>
        <taxon>Pseudomonadati</taxon>
        <taxon>Pseudomonadota</taxon>
        <taxon>Betaproteobacteria</taxon>
        <taxon>Nitrosomonadales</taxon>
        <taxon>Nitrosomonadaceae</taxon>
        <taxon>Nitrosomonas</taxon>
    </lineage>
</organism>
<feature type="non-terminal residue" evidence="2">
    <location>
        <position position="1"/>
    </location>
</feature>
<sequence length="79" mass="9211">YPNPSQVTSQNHFYTSQRPKTTFSSETSQDFKKPVPGQKSEYELLSIVPSIQAQDKGRIIYRWPGSKVELLYLFLRLME</sequence>
<dbReference type="RefSeq" id="WP_218117898.1">
    <property type="nucleotide sequence ID" value="NZ_FMTW01000049.1"/>
</dbReference>
<comment type="caution">
    <text evidence="2">The sequence shown here is derived from an EMBL/GenBank/DDBJ whole genome shotgun (WGS) entry which is preliminary data.</text>
</comment>
<gene>
    <name evidence="2" type="ORF">C8R14_14912</name>
</gene>
<feature type="compositionally biased region" description="Polar residues" evidence="1">
    <location>
        <begin position="1"/>
        <end position="28"/>
    </location>
</feature>
<evidence type="ECO:0000256" key="1">
    <source>
        <dbReference type="SAM" id="MobiDB-lite"/>
    </source>
</evidence>
<reference evidence="2 3" key="1">
    <citation type="submission" date="2018-04" db="EMBL/GenBank/DDBJ databases">
        <title>Active sludge and wastewater microbial communities from Klosterneuburg, Austria.</title>
        <authorList>
            <person name="Wagner M."/>
        </authorList>
    </citation>
    <scope>NUCLEOTIDE SEQUENCE [LARGE SCALE GENOMIC DNA]</scope>
    <source>
        <strain evidence="2 3">Nm 57</strain>
    </source>
</reference>
<evidence type="ECO:0000313" key="2">
    <source>
        <dbReference type="EMBL" id="PXV73837.1"/>
    </source>
</evidence>
<evidence type="ECO:0000313" key="3">
    <source>
        <dbReference type="Proteomes" id="UP000247780"/>
    </source>
</evidence>